<proteinExistence type="predicted"/>
<comment type="caution">
    <text evidence="1">The sequence shown here is derived from an EMBL/GenBank/DDBJ whole genome shotgun (WGS) entry which is preliminary data.</text>
</comment>
<dbReference type="AlphaFoldDB" id="A0A1Q3CZQ1"/>
<dbReference type="EMBL" id="BDDD01003608">
    <property type="protein sequence ID" value="GAV85543.1"/>
    <property type="molecule type" value="Genomic_DNA"/>
</dbReference>
<keyword evidence="2" id="KW-1185">Reference proteome</keyword>
<reference evidence="2" key="1">
    <citation type="submission" date="2016-04" db="EMBL/GenBank/DDBJ databases">
        <title>Cephalotus genome sequencing.</title>
        <authorList>
            <person name="Fukushima K."/>
            <person name="Hasebe M."/>
            <person name="Fang X."/>
        </authorList>
    </citation>
    <scope>NUCLEOTIDE SEQUENCE [LARGE SCALE GENOMIC DNA]</scope>
    <source>
        <strain evidence="2">cv. St1</strain>
    </source>
</reference>
<dbReference type="InParanoid" id="A0A1Q3CZQ1"/>
<protein>
    <recommendedName>
        <fullName evidence="3">FAR1 domain-containing protein</fullName>
    </recommendedName>
</protein>
<accession>A0A1Q3CZQ1</accession>
<evidence type="ECO:0008006" key="3">
    <source>
        <dbReference type="Google" id="ProtNLM"/>
    </source>
</evidence>
<evidence type="ECO:0000313" key="1">
    <source>
        <dbReference type="EMBL" id="GAV85543.1"/>
    </source>
</evidence>
<dbReference type="PANTHER" id="PTHR46328:SF35">
    <property type="entry name" value="PROTEIN FAR1-RELATED SEQUENCE 5-LIKE"/>
    <property type="match status" value="1"/>
</dbReference>
<sequence length="162" mass="18986">FFLLGIIFYIFFKTKLKKKNLKLKKTKHELFKLKIEPLSYPSLSPSRFLSQAIVEVYFLCTMPVATIEVMGDPNLTNEEMQLENDVSVSDDDITDEDSIEEEVEIENNEVVKAPEPAMLFNSVKVLYEYYNRYAKQEGFEIRKDSSRRLANRKSKVFYIKCT</sequence>
<gene>
    <name evidence="1" type="ORF">CFOL_v3_28979</name>
</gene>
<evidence type="ECO:0000313" key="2">
    <source>
        <dbReference type="Proteomes" id="UP000187406"/>
    </source>
</evidence>
<organism evidence="1 2">
    <name type="scientific">Cephalotus follicularis</name>
    <name type="common">Albany pitcher plant</name>
    <dbReference type="NCBI Taxonomy" id="3775"/>
    <lineage>
        <taxon>Eukaryota</taxon>
        <taxon>Viridiplantae</taxon>
        <taxon>Streptophyta</taxon>
        <taxon>Embryophyta</taxon>
        <taxon>Tracheophyta</taxon>
        <taxon>Spermatophyta</taxon>
        <taxon>Magnoliopsida</taxon>
        <taxon>eudicotyledons</taxon>
        <taxon>Gunneridae</taxon>
        <taxon>Pentapetalae</taxon>
        <taxon>rosids</taxon>
        <taxon>fabids</taxon>
        <taxon>Oxalidales</taxon>
        <taxon>Cephalotaceae</taxon>
        <taxon>Cephalotus</taxon>
    </lineage>
</organism>
<feature type="non-terminal residue" evidence="1">
    <location>
        <position position="1"/>
    </location>
</feature>
<dbReference type="PANTHER" id="PTHR46328">
    <property type="entry name" value="FAR-RED IMPAIRED RESPONSIVE (FAR1) FAMILY PROTEIN-RELATED"/>
    <property type="match status" value="1"/>
</dbReference>
<dbReference type="Proteomes" id="UP000187406">
    <property type="component" value="Unassembled WGS sequence"/>
</dbReference>
<name>A0A1Q3CZQ1_CEPFO</name>